<dbReference type="Proteomes" id="UP001185631">
    <property type="component" value="Unassembled WGS sequence"/>
</dbReference>
<proteinExistence type="predicted"/>
<dbReference type="SUPFAM" id="SSF48024">
    <property type="entry name" value="N-terminal domain of DnaB helicase"/>
    <property type="match status" value="1"/>
</dbReference>
<dbReference type="InterPro" id="IPR036185">
    <property type="entry name" value="DNA_heli_DnaB-like_N_sf"/>
</dbReference>
<gene>
    <name evidence="1" type="ORF">RAE13_08940</name>
</gene>
<keyword evidence="2" id="KW-1185">Reference proteome</keyword>
<dbReference type="RefSeq" id="WP_316987114.1">
    <property type="nucleotide sequence ID" value="NZ_JAVBID010000010.1"/>
</dbReference>
<evidence type="ECO:0000313" key="2">
    <source>
        <dbReference type="Proteomes" id="UP001185631"/>
    </source>
</evidence>
<name>A0ABU3WAH4_9CORY</name>
<evidence type="ECO:0000313" key="1">
    <source>
        <dbReference type="EMBL" id="MDV2424531.1"/>
    </source>
</evidence>
<dbReference type="Gene3D" id="1.10.860.10">
    <property type="entry name" value="DNAb Helicase, Chain A"/>
    <property type="match status" value="1"/>
</dbReference>
<reference evidence="1 2" key="1">
    <citation type="submission" date="2023-08" db="EMBL/GenBank/DDBJ databases">
        <title>Genomic characterization of the C. tuberculostearicum species complex, a ubiquitous member of the human skin microbiome.</title>
        <authorList>
            <person name="Ahmed N."/>
            <person name="Deming C."/>
            <person name="Conlan S."/>
            <person name="Segre J."/>
        </authorList>
    </citation>
    <scope>NUCLEOTIDE SEQUENCE [LARGE SCALE GENOMIC DNA]</scope>
    <source>
        <strain evidence="1 2">CTNIH19</strain>
    </source>
</reference>
<organism evidence="1 2">
    <name type="scientific">Corynebacterium curieae</name>
    <dbReference type="NCBI Taxonomy" id="2913500"/>
    <lineage>
        <taxon>Bacteria</taxon>
        <taxon>Bacillati</taxon>
        <taxon>Actinomycetota</taxon>
        <taxon>Actinomycetes</taxon>
        <taxon>Mycobacteriales</taxon>
        <taxon>Corynebacteriaceae</taxon>
        <taxon>Corynebacterium</taxon>
    </lineage>
</organism>
<accession>A0ABU3WAH4</accession>
<protein>
    <recommendedName>
        <fullName evidence="3">DNA helicase DnaB-like N-terminal domain-containing protein</fullName>
    </recommendedName>
</protein>
<dbReference type="EMBL" id="JAVBID010000010">
    <property type="protein sequence ID" value="MDV2424531.1"/>
    <property type="molecule type" value="Genomic_DNA"/>
</dbReference>
<evidence type="ECO:0008006" key="3">
    <source>
        <dbReference type="Google" id="ProtNLM"/>
    </source>
</evidence>
<sequence length="161" mass="17703">MSGLETTLSREVLASVIAAPAAQADVAMSRLQASDFPNWIHQRIFQALDAVEFANHQEPGSVITQLHAVLLEAGELKDTDNGLRAELNALLETRGHPEQLPRFVSQVVDEAYRREVKDYGERLVANADSSPLVELDAALKGIDHIRAIRMRIRPMNAVNAA</sequence>
<comment type="caution">
    <text evidence="1">The sequence shown here is derived from an EMBL/GenBank/DDBJ whole genome shotgun (WGS) entry which is preliminary data.</text>
</comment>
<dbReference type="InterPro" id="IPR016136">
    <property type="entry name" value="DNA_helicase_N/primase_C"/>
</dbReference>